<dbReference type="Proteomes" id="UP000756346">
    <property type="component" value="Unassembled WGS sequence"/>
</dbReference>
<keyword evidence="2" id="KW-1185">Reference proteome</keyword>
<dbReference type="RefSeq" id="XP_046018627.1">
    <property type="nucleotide sequence ID" value="XM_046160771.1"/>
</dbReference>
<proteinExistence type="predicted"/>
<reference evidence="1" key="1">
    <citation type="journal article" date="2021" name="Nat. Commun.">
        <title>Genetic determinants of endophytism in the Arabidopsis root mycobiome.</title>
        <authorList>
            <person name="Mesny F."/>
            <person name="Miyauchi S."/>
            <person name="Thiergart T."/>
            <person name="Pickel B."/>
            <person name="Atanasova L."/>
            <person name="Karlsson M."/>
            <person name="Huettel B."/>
            <person name="Barry K.W."/>
            <person name="Haridas S."/>
            <person name="Chen C."/>
            <person name="Bauer D."/>
            <person name="Andreopoulos W."/>
            <person name="Pangilinan J."/>
            <person name="LaButti K."/>
            <person name="Riley R."/>
            <person name="Lipzen A."/>
            <person name="Clum A."/>
            <person name="Drula E."/>
            <person name="Henrissat B."/>
            <person name="Kohler A."/>
            <person name="Grigoriev I.V."/>
            <person name="Martin F.M."/>
            <person name="Hacquard S."/>
        </authorList>
    </citation>
    <scope>NUCLEOTIDE SEQUENCE</scope>
    <source>
        <strain evidence="1">MPI-CAGE-CH-0230</strain>
    </source>
</reference>
<organism evidence="1 2">
    <name type="scientific">Microdochium trichocladiopsis</name>
    <dbReference type="NCBI Taxonomy" id="1682393"/>
    <lineage>
        <taxon>Eukaryota</taxon>
        <taxon>Fungi</taxon>
        <taxon>Dikarya</taxon>
        <taxon>Ascomycota</taxon>
        <taxon>Pezizomycotina</taxon>
        <taxon>Sordariomycetes</taxon>
        <taxon>Xylariomycetidae</taxon>
        <taxon>Xylariales</taxon>
        <taxon>Microdochiaceae</taxon>
        <taxon>Microdochium</taxon>
    </lineage>
</organism>
<dbReference type="EMBL" id="JAGTJQ010000001">
    <property type="protein sequence ID" value="KAH7040572.1"/>
    <property type="molecule type" value="Genomic_DNA"/>
</dbReference>
<comment type="caution">
    <text evidence="1">The sequence shown here is derived from an EMBL/GenBank/DDBJ whole genome shotgun (WGS) entry which is preliminary data.</text>
</comment>
<name>A0A9P9BW94_9PEZI</name>
<protein>
    <submittedName>
        <fullName evidence="1">Uncharacterized protein</fullName>
    </submittedName>
</protein>
<dbReference type="GeneID" id="70190317"/>
<sequence length="81" mass="8935">MMYPSGTMHLIHISFPGSVLGLANPLIAARLVAVWSTVIDQTLGSDTQAVNKGLTSALLRNNMLRYKNTTVDDAYRFSYVF</sequence>
<evidence type="ECO:0000313" key="2">
    <source>
        <dbReference type="Proteomes" id="UP000756346"/>
    </source>
</evidence>
<gene>
    <name evidence="1" type="ORF">B0I36DRAFT_379513</name>
</gene>
<evidence type="ECO:0000313" key="1">
    <source>
        <dbReference type="EMBL" id="KAH7040572.1"/>
    </source>
</evidence>
<dbReference type="AlphaFoldDB" id="A0A9P9BW94"/>
<accession>A0A9P9BW94</accession>